<comment type="subcellular location">
    <subcellularLocation>
        <location evidence="1">Membrane</location>
        <topology evidence="1">Multi-pass membrane protein</topology>
    </subcellularLocation>
</comment>
<evidence type="ECO:0000256" key="2">
    <source>
        <dbReference type="ARBA" id="ARBA00022448"/>
    </source>
</evidence>
<feature type="chain" id="PRO_5041918646" evidence="12">
    <location>
        <begin position="23"/>
        <end position="134"/>
    </location>
</feature>
<evidence type="ECO:0000256" key="6">
    <source>
        <dbReference type="ARBA" id="ARBA00023053"/>
    </source>
</evidence>
<evidence type="ECO:0000256" key="10">
    <source>
        <dbReference type="ARBA" id="ARBA00023303"/>
    </source>
</evidence>
<evidence type="ECO:0000256" key="12">
    <source>
        <dbReference type="SAM" id="SignalP"/>
    </source>
</evidence>
<dbReference type="GO" id="GO:0016020">
    <property type="term" value="C:membrane"/>
    <property type="evidence" value="ECO:0007669"/>
    <property type="project" value="UniProtKB-SubCell"/>
</dbReference>
<keyword evidence="5" id="KW-1133">Transmembrane helix</keyword>
<organism evidence="13 14">
    <name type="scientific">Paralvinella palmiformis</name>
    <dbReference type="NCBI Taxonomy" id="53620"/>
    <lineage>
        <taxon>Eukaryota</taxon>
        <taxon>Metazoa</taxon>
        <taxon>Spiralia</taxon>
        <taxon>Lophotrochozoa</taxon>
        <taxon>Annelida</taxon>
        <taxon>Polychaeta</taxon>
        <taxon>Sedentaria</taxon>
        <taxon>Canalipalpata</taxon>
        <taxon>Terebellida</taxon>
        <taxon>Terebelliformia</taxon>
        <taxon>Alvinellidae</taxon>
        <taxon>Paralvinella</taxon>
    </lineage>
</organism>
<keyword evidence="4 11" id="KW-0812">Transmembrane</keyword>
<proteinExistence type="inferred from homology"/>
<evidence type="ECO:0000256" key="11">
    <source>
        <dbReference type="RuleBase" id="RU000679"/>
    </source>
</evidence>
<protein>
    <submittedName>
        <fullName evidence="13">Uncharacterized protein</fullName>
    </submittedName>
</protein>
<dbReference type="InterPro" id="IPR001873">
    <property type="entry name" value="ENaC"/>
</dbReference>
<dbReference type="AlphaFoldDB" id="A0AAD9JKE0"/>
<keyword evidence="6" id="KW-0915">Sodium</keyword>
<name>A0AAD9JKE0_9ANNE</name>
<comment type="similarity">
    <text evidence="11">Belongs to the amiloride-sensitive sodium channel (TC 1.A.6) family.</text>
</comment>
<dbReference type="Proteomes" id="UP001208570">
    <property type="component" value="Unassembled WGS sequence"/>
</dbReference>
<keyword evidence="8" id="KW-0472">Membrane</keyword>
<accession>A0AAD9JKE0</accession>
<reference evidence="13" key="1">
    <citation type="journal article" date="2023" name="Mol. Biol. Evol.">
        <title>Third-Generation Sequencing Reveals the Adaptive Role of the Epigenome in Three Deep-Sea Polychaetes.</title>
        <authorList>
            <person name="Perez M."/>
            <person name="Aroh O."/>
            <person name="Sun Y."/>
            <person name="Lan Y."/>
            <person name="Juniper S.K."/>
            <person name="Young C.R."/>
            <person name="Angers B."/>
            <person name="Qian P.Y."/>
        </authorList>
    </citation>
    <scope>NUCLEOTIDE SEQUENCE</scope>
    <source>
        <strain evidence="13">P08H-3</strain>
    </source>
</reference>
<evidence type="ECO:0000256" key="3">
    <source>
        <dbReference type="ARBA" id="ARBA00022461"/>
    </source>
</evidence>
<dbReference type="Pfam" id="PF00858">
    <property type="entry name" value="ASC"/>
    <property type="match status" value="1"/>
</dbReference>
<dbReference type="GO" id="GO:0005272">
    <property type="term" value="F:sodium channel activity"/>
    <property type="evidence" value="ECO:0007669"/>
    <property type="project" value="UniProtKB-KW"/>
</dbReference>
<evidence type="ECO:0000256" key="7">
    <source>
        <dbReference type="ARBA" id="ARBA00023065"/>
    </source>
</evidence>
<dbReference type="PRINTS" id="PR01078">
    <property type="entry name" value="AMINACHANNEL"/>
</dbReference>
<dbReference type="Gene3D" id="1.10.287.820">
    <property type="entry name" value="Acid-sensing ion channel domain"/>
    <property type="match status" value="1"/>
</dbReference>
<keyword evidence="14" id="KW-1185">Reference proteome</keyword>
<evidence type="ECO:0000313" key="14">
    <source>
        <dbReference type="Proteomes" id="UP001208570"/>
    </source>
</evidence>
<gene>
    <name evidence="13" type="ORF">LSH36_271g07010</name>
</gene>
<sequence>MAAISRCSSIRSMAIVIRLILAGTLHVHCIIATRQADVTHTAVRLGKPYGTCVNADSTANNVYTDMYPVIYSHQSCIKSCYRDRIAESCQCMSPYYPFGNGTSTLPICNTSNRTQGQRIFILQFVFVHNRRRTS</sequence>
<comment type="caution">
    <text evidence="13">The sequence shown here is derived from an EMBL/GenBank/DDBJ whole genome shotgun (WGS) entry which is preliminary data.</text>
</comment>
<keyword evidence="10 11" id="KW-0407">Ion channel</keyword>
<feature type="signal peptide" evidence="12">
    <location>
        <begin position="1"/>
        <end position="22"/>
    </location>
</feature>
<keyword evidence="3 11" id="KW-0894">Sodium channel</keyword>
<evidence type="ECO:0000256" key="4">
    <source>
        <dbReference type="ARBA" id="ARBA00022692"/>
    </source>
</evidence>
<keyword evidence="2 11" id="KW-0813">Transport</keyword>
<keyword evidence="7 11" id="KW-0406">Ion transport</keyword>
<evidence type="ECO:0000256" key="9">
    <source>
        <dbReference type="ARBA" id="ARBA00023201"/>
    </source>
</evidence>
<evidence type="ECO:0000313" key="13">
    <source>
        <dbReference type="EMBL" id="KAK2154326.1"/>
    </source>
</evidence>
<keyword evidence="9 11" id="KW-0739">Sodium transport</keyword>
<evidence type="ECO:0000256" key="1">
    <source>
        <dbReference type="ARBA" id="ARBA00004141"/>
    </source>
</evidence>
<keyword evidence="12" id="KW-0732">Signal</keyword>
<dbReference type="EMBL" id="JAODUP010000271">
    <property type="protein sequence ID" value="KAK2154326.1"/>
    <property type="molecule type" value="Genomic_DNA"/>
</dbReference>
<evidence type="ECO:0000256" key="5">
    <source>
        <dbReference type="ARBA" id="ARBA00022989"/>
    </source>
</evidence>
<evidence type="ECO:0000256" key="8">
    <source>
        <dbReference type="ARBA" id="ARBA00023136"/>
    </source>
</evidence>